<name>A0A9P5CW69_9EURO</name>
<evidence type="ECO:0000256" key="1">
    <source>
        <dbReference type="SAM" id="MobiDB-lite"/>
    </source>
</evidence>
<dbReference type="Proteomes" id="UP000749309">
    <property type="component" value="Unassembled WGS sequence"/>
</dbReference>
<organism evidence="2 3">
    <name type="scientific">Trichophyton interdigitale</name>
    <dbReference type="NCBI Taxonomy" id="101480"/>
    <lineage>
        <taxon>Eukaryota</taxon>
        <taxon>Fungi</taxon>
        <taxon>Dikarya</taxon>
        <taxon>Ascomycota</taxon>
        <taxon>Pezizomycotina</taxon>
        <taxon>Eurotiomycetes</taxon>
        <taxon>Eurotiomycetidae</taxon>
        <taxon>Onygenales</taxon>
        <taxon>Arthrodermataceae</taxon>
        <taxon>Trichophyton</taxon>
    </lineage>
</organism>
<sequence length="151" mass="16268">MPMVEPPATSTPYFRTTPGTCAQQGSSVSYQALLPCSLSLELLAVFPFLLLRPRSPCLTITGFGGRNAQKTNERAKAGLKFNLNRKPSPVAPGKEPGVRSSRPNSQDPRCVSSSGAVLLRSLPVIRCLSMAVLHLGLHGPRLTISLHHDRI</sequence>
<comment type="caution">
    <text evidence="2">The sequence shown here is derived from an EMBL/GenBank/DDBJ whole genome shotgun (WGS) entry which is preliminary data.</text>
</comment>
<feature type="compositionally biased region" description="Polar residues" evidence="1">
    <location>
        <begin position="101"/>
        <end position="110"/>
    </location>
</feature>
<protein>
    <submittedName>
        <fullName evidence="2">Uncharacterized protein</fullName>
    </submittedName>
</protein>
<evidence type="ECO:0000313" key="2">
    <source>
        <dbReference type="EMBL" id="KAF3893634.1"/>
    </source>
</evidence>
<dbReference type="EMBL" id="JAAQVJ010000134">
    <property type="protein sequence ID" value="KAF3893634.1"/>
    <property type="molecule type" value="Genomic_DNA"/>
</dbReference>
<dbReference type="AlphaFoldDB" id="A0A9P5CW69"/>
<accession>A0A9P5CW69</accession>
<gene>
    <name evidence="2" type="ORF">GY632_4115</name>
</gene>
<reference evidence="2" key="1">
    <citation type="submission" date="2020-03" db="EMBL/GenBank/DDBJ databases">
        <title>Whole Genome Sequence of Trichophyton interdigitale from India.</title>
        <authorList>
            <person name="Kumar P."/>
        </authorList>
    </citation>
    <scope>NUCLEOTIDE SEQUENCE</scope>
    <source>
        <strain evidence="2">UCMS-IGIB-CI14</strain>
    </source>
</reference>
<feature type="region of interest" description="Disordered" evidence="1">
    <location>
        <begin position="78"/>
        <end position="110"/>
    </location>
</feature>
<evidence type="ECO:0000313" key="3">
    <source>
        <dbReference type="Proteomes" id="UP000749309"/>
    </source>
</evidence>
<proteinExistence type="predicted"/>